<dbReference type="OrthoDB" id="1647790at2"/>
<organism evidence="2 3">
    <name type="scientific">Alteribacter keqinensis</name>
    <dbReference type="NCBI Taxonomy" id="2483800"/>
    <lineage>
        <taxon>Bacteria</taxon>
        <taxon>Bacillati</taxon>
        <taxon>Bacillota</taxon>
        <taxon>Bacilli</taxon>
        <taxon>Bacillales</taxon>
        <taxon>Bacillaceae</taxon>
        <taxon>Alteribacter</taxon>
    </lineage>
</organism>
<reference evidence="2 3" key="1">
    <citation type="submission" date="2018-10" db="EMBL/GenBank/DDBJ databases">
        <title>Bacillus Keqinensis sp. nov., a moderately halophilic bacterium isolated from a saline-alkaline lake.</title>
        <authorList>
            <person name="Wang H."/>
        </authorList>
    </citation>
    <scope>NUCLEOTIDE SEQUENCE [LARGE SCALE GENOMIC DNA]</scope>
    <source>
        <strain evidence="2 3">KQ-3</strain>
    </source>
</reference>
<dbReference type="Proteomes" id="UP000278746">
    <property type="component" value="Unassembled WGS sequence"/>
</dbReference>
<comment type="caution">
    <text evidence="2">The sequence shown here is derived from an EMBL/GenBank/DDBJ whole genome shotgun (WGS) entry which is preliminary data.</text>
</comment>
<dbReference type="EMBL" id="RHIB01000002">
    <property type="protein sequence ID" value="RNA67451.1"/>
    <property type="molecule type" value="Genomic_DNA"/>
</dbReference>
<keyword evidence="2" id="KW-0946">Virion</keyword>
<evidence type="ECO:0000313" key="3">
    <source>
        <dbReference type="Proteomes" id="UP000278746"/>
    </source>
</evidence>
<sequence>MNQNQANDGQKIGNPKTQTPDSPQMNDRDYINDMLATEKYMTGSYCTALNEASHEGLYKDVQSIFNETQDCQRNLFNMMFEKGWYSFDAVPQQTLDQSHQKFSGYSNQFPYNQNNPVS</sequence>
<gene>
    <name evidence="2" type="ORF">EBO34_11990</name>
</gene>
<dbReference type="RefSeq" id="WP_122898856.1">
    <property type="nucleotide sequence ID" value="NZ_RHIB01000002.1"/>
</dbReference>
<evidence type="ECO:0000313" key="2">
    <source>
        <dbReference type="EMBL" id="RNA67451.1"/>
    </source>
</evidence>
<dbReference type="InterPro" id="IPR012851">
    <property type="entry name" value="Spore_coat_CotF-like"/>
</dbReference>
<accession>A0A3M7TPW3</accession>
<proteinExistence type="predicted"/>
<dbReference type="AlphaFoldDB" id="A0A3M7TPW3"/>
<dbReference type="InterPro" id="IPR012347">
    <property type="entry name" value="Ferritin-like"/>
</dbReference>
<feature type="region of interest" description="Disordered" evidence="1">
    <location>
        <begin position="98"/>
        <end position="118"/>
    </location>
</feature>
<keyword evidence="2" id="KW-0167">Capsid protein</keyword>
<feature type="region of interest" description="Disordered" evidence="1">
    <location>
        <begin position="1"/>
        <end position="28"/>
    </location>
</feature>
<name>A0A3M7TPW3_9BACI</name>
<dbReference type="Gene3D" id="1.20.1260.10">
    <property type="match status" value="1"/>
</dbReference>
<protein>
    <submittedName>
        <fullName evidence="2">Spore coat protein</fullName>
    </submittedName>
</protein>
<evidence type="ECO:0000256" key="1">
    <source>
        <dbReference type="SAM" id="MobiDB-lite"/>
    </source>
</evidence>
<dbReference type="Pfam" id="PF07875">
    <property type="entry name" value="Coat_F"/>
    <property type="match status" value="1"/>
</dbReference>
<feature type="compositionally biased region" description="Polar residues" evidence="1">
    <location>
        <begin position="15"/>
        <end position="25"/>
    </location>
</feature>
<keyword evidence="3" id="KW-1185">Reference proteome</keyword>